<dbReference type="Gene3D" id="3.90.1680.10">
    <property type="entry name" value="SOS response associated peptidase-like"/>
    <property type="match status" value="1"/>
</dbReference>
<organism evidence="1">
    <name type="scientific">Sphingomonas psychrotolerans</name>
    <dbReference type="NCBI Taxonomy" id="1327635"/>
    <lineage>
        <taxon>Bacteria</taxon>
        <taxon>Pseudomonadati</taxon>
        <taxon>Pseudomonadota</taxon>
        <taxon>Alphaproteobacteria</taxon>
        <taxon>Sphingomonadales</taxon>
        <taxon>Sphingomonadaceae</taxon>
        <taxon>Sphingomonas</taxon>
    </lineage>
</organism>
<dbReference type="SUPFAM" id="SSF143081">
    <property type="entry name" value="BB1717-like"/>
    <property type="match status" value="1"/>
</dbReference>
<evidence type="ECO:0000313" key="1">
    <source>
        <dbReference type="EMBL" id="MDT8760527.1"/>
    </source>
</evidence>
<accession>A0ABU3N7M6</accession>
<dbReference type="Pfam" id="PF02586">
    <property type="entry name" value="SRAP"/>
    <property type="match status" value="1"/>
</dbReference>
<dbReference type="InterPro" id="IPR003738">
    <property type="entry name" value="SRAP"/>
</dbReference>
<reference evidence="1" key="1">
    <citation type="submission" date="2022-04" db="EMBL/GenBank/DDBJ databases">
        <title>Tomato heritable bacteria conferring resistance against bacterial wilt.</title>
        <authorList>
            <person name="Yin J."/>
        </authorList>
    </citation>
    <scope>NUCLEOTIDE SEQUENCE</scope>
    <source>
        <strain evidence="1">Cra20</strain>
    </source>
</reference>
<proteinExistence type="predicted"/>
<name>A0ABU3N7M6_9SPHN</name>
<gene>
    <name evidence="1" type="ORF">MZO42_17640</name>
</gene>
<protein>
    <submittedName>
        <fullName evidence="1">SOS response-associated peptidase family protein</fullName>
    </submittedName>
</protein>
<comment type="caution">
    <text evidence="1">The sequence shown here is derived from an EMBL/GenBank/DDBJ whole genome shotgun (WGS) entry which is preliminary data.</text>
</comment>
<dbReference type="InterPro" id="IPR036590">
    <property type="entry name" value="SRAP-like"/>
</dbReference>
<dbReference type="EMBL" id="JALMLT010000005">
    <property type="protein sequence ID" value="MDT8760527.1"/>
    <property type="molecule type" value="Genomic_DNA"/>
</dbReference>
<sequence>MQASPFESDAPFGSRKIIIRRSPRTGKPQAIEASWGLEAWEPESKPFKFIRAEGRTFPHQRCLVPASEFQVTNGERKFRVTLDDGNFFYLAGIWRPSSGERDVSYAIITIPANPDIFFYQERQGAVLLRRQNMAWLDLSQPETELLRALPKHSFQIEEVGKRGLADRQRMLAL</sequence>